<proteinExistence type="inferred from homology"/>
<dbReference type="InterPro" id="IPR012296">
    <property type="entry name" value="Nuclease_put_TT1808"/>
</dbReference>
<organism evidence="3 4">
    <name type="scientific">Formimonas warabiya</name>
    <dbReference type="NCBI Taxonomy" id="1761012"/>
    <lineage>
        <taxon>Bacteria</taxon>
        <taxon>Bacillati</taxon>
        <taxon>Bacillota</taxon>
        <taxon>Clostridia</taxon>
        <taxon>Eubacteriales</taxon>
        <taxon>Peptococcaceae</taxon>
        <taxon>Candidatus Formimonas</taxon>
    </lineage>
</organism>
<comment type="similarity">
    <text evidence="1">Belongs to the phD/YefM antitoxin family.</text>
</comment>
<dbReference type="KEGG" id="fwa:DCMF_27960"/>
<evidence type="ECO:0000313" key="3">
    <source>
        <dbReference type="EMBL" id="ATW28077.1"/>
    </source>
</evidence>
<dbReference type="InterPro" id="IPR008538">
    <property type="entry name" value="Uma2"/>
</dbReference>
<name>A0A3G1L094_FORW1</name>
<dbReference type="InterPro" id="IPR036165">
    <property type="entry name" value="YefM-like_sf"/>
</dbReference>
<dbReference type="EMBL" id="CP017634">
    <property type="protein sequence ID" value="ATW28077.1"/>
    <property type="molecule type" value="Genomic_DNA"/>
</dbReference>
<evidence type="ECO:0000256" key="1">
    <source>
        <dbReference type="ARBA" id="ARBA00009981"/>
    </source>
</evidence>
<reference evidence="3 4" key="1">
    <citation type="submission" date="2016-10" db="EMBL/GenBank/DDBJ databases">
        <title>Complete Genome Sequence of Peptococcaceae strain DCMF.</title>
        <authorList>
            <person name="Edwards R.J."/>
            <person name="Holland S.I."/>
            <person name="Deshpande N.P."/>
            <person name="Wong Y.K."/>
            <person name="Ertan H."/>
            <person name="Manefield M."/>
            <person name="Russell T.L."/>
            <person name="Lee M.J."/>
        </authorList>
    </citation>
    <scope>NUCLEOTIDE SEQUENCE [LARGE SCALE GENOMIC DNA]</scope>
    <source>
        <strain evidence="3 4">DCMF</strain>
    </source>
</reference>
<accession>A0A3G1L094</accession>
<sequence>MIVNSTEVQNNFGKYLMLAAQEDIIITRNGREIARLSALKDPLSDFGETPGTVMEKAEAYGYGGRKASYEEFLELTKDNEERYEYIDGEIYFLASPKTAHQIALTELFVIFYNWFQGKDCTPLVAPYDITLKRNAENINVVQPDIMVICDLAEKLDKNDYYQGVPSLVVEILSEGTRSKDLIKKLDLYMSCGVREYWIVNPLNKEVTIYLFEDKDIRNHTTYRKHETAPSYIFTGLSVELDRIFKY</sequence>
<evidence type="ECO:0000313" key="4">
    <source>
        <dbReference type="Proteomes" id="UP000323521"/>
    </source>
</evidence>
<dbReference type="AlphaFoldDB" id="A0A3G1L094"/>
<dbReference type="CDD" id="cd06260">
    <property type="entry name" value="DUF820-like"/>
    <property type="match status" value="1"/>
</dbReference>
<dbReference type="PANTHER" id="PTHR34107:SF4">
    <property type="entry name" value="SLL1222 PROTEIN"/>
    <property type="match status" value="1"/>
</dbReference>
<dbReference type="SUPFAM" id="SSF52980">
    <property type="entry name" value="Restriction endonuclease-like"/>
    <property type="match status" value="1"/>
</dbReference>
<dbReference type="RefSeq" id="WP_148137483.1">
    <property type="nucleotide sequence ID" value="NZ_CP017634.1"/>
</dbReference>
<gene>
    <name evidence="3" type="ORF">DCMF_27960</name>
</gene>
<dbReference type="SUPFAM" id="SSF143120">
    <property type="entry name" value="YefM-like"/>
    <property type="match status" value="1"/>
</dbReference>
<protein>
    <submittedName>
        <fullName evidence="3">Prevent-host-death protein</fullName>
    </submittedName>
</protein>
<dbReference type="NCBIfam" id="TIGR01552">
    <property type="entry name" value="phd_fam"/>
    <property type="match status" value="1"/>
</dbReference>
<dbReference type="PANTHER" id="PTHR34107">
    <property type="entry name" value="SLL0198 PROTEIN-RELATED"/>
    <property type="match status" value="1"/>
</dbReference>
<evidence type="ECO:0000259" key="2">
    <source>
        <dbReference type="Pfam" id="PF05685"/>
    </source>
</evidence>
<dbReference type="Pfam" id="PF05685">
    <property type="entry name" value="Uma2"/>
    <property type="match status" value="1"/>
</dbReference>
<dbReference type="Gene3D" id="3.90.1570.10">
    <property type="entry name" value="tt1808, chain A"/>
    <property type="match status" value="1"/>
</dbReference>
<dbReference type="InterPro" id="IPR011335">
    <property type="entry name" value="Restrct_endonuc-II-like"/>
</dbReference>
<keyword evidence="4" id="KW-1185">Reference proteome</keyword>
<feature type="domain" description="Putative restriction endonuclease" evidence="2">
    <location>
        <begin position="70"/>
        <end position="237"/>
    </location>
</feature>
<dbReference type="OrthoDB" id="9798254at2"/>
<dbReference type="Proteomes" id="UP000323521">
    <property type="component" value="Chromosome"/>
</dbReference>